<gene>
    <name evidence="3" type="ORF">EDC37_10950</name>
</gene>
<dbReference type="SUPFAM" id="SSF52266">
    <property type="entry name" value="SGNH hydrolase"/>
    <property type="match status" value="1"/>
</dbReference>
<evidence type="ECO:0000256" key="1">
    <source>
        <dbReference type="SAM" id="SignalP"/>
    </source>
</evidence>
<dbReference type="PANTHER" id="PTHR30383">
    <property type="entry name" value="THIOESTERASE 1/PROTEASE 1/LYSOPHOSPHOLIPASE L1"/>
    <property type="match status" value="1"/>
</dbReference>
<accession>A0A4R3K789</accession>
<dbReference type="EMBL" id="SMAA01000009">
    <property type="protein sequence ID" value="TCS78697.1"/>
    <property type="molecule type" value="Genomic_DNA"/>
</dbReference>
<evidence type="ECO:0000259" key="2">
    <source>
        <dbReference type="Pfam" id="PF13472"/>
    </source>
</evidence>
<dbReference type="InterPro" id="IPR013783">
    <property type="entry name" value="Ig-like_fold"/>
</dbReference>
<feature type="chain" id="PRO_5020926792" evidence="1">
    <location>
        <begin position="24"/>
        <end position="422"/>
    </location>
</feature>
<keyword evidence="1" id="KW-0732">Signal</keyword>
<reference evidence="3 4" key="1">
    <citation type="submission" date="2019-03" db="EMBL/GenBank/DDBJ databases">
        <title>Genomic Encyclopedia of Type Strains, Phase IV (KMG-IV): sequencing the most valuable type-strain genomes for metagenomic binning, comparative biology and taxonomic classification.</title>
        <authorList>
            <person name="Goeker M."/>
        </authorList>
    </citation>
    <scope>NUCLEOTIDE SEQUENCE [LARGE SCALE GENOMIC DNA]</scope>
    <source>
        <strain evidence="3 4">DSM 20467</strain>
    </source>
</reference>
<name>A0A4R3K789_9FIRM</name>
<dbReference type="AlphaFoldDB" id="A0A4R3K789"/>
<sequence length="422" mass="47042">MFKAILISCVTTLLALQFSYTYAAVPTPTKAVQEQEKIEKISLVWPPIASAVQYELNIIDPVTMQQVLNIKPIYAAGYELDAKSLPENPGKFLWQVRGLDYDGQPVNNYSQPEPLNKASINANSPITTTQFEQMAYTPLYPVYSWIPYLRAAKYTVRIYYGEDDNSLTPAKLINEYQVDGHDSFDFYDPASYTQAGQYYWTVQARDINNLPISRWSAPVKFYVTTQNITTAALGDSITHGGGAISTPPGYTLYDWQTYSSVPVLNLGYSGDTTAAMLQRFAKDVLPFHPRILVIMGGVNDVRTGVSAEESIQNLSAIRDLCIKNHIIPVMVTASPICPQKMQETIDITPAPDWQEQLSLLNHWILSYPGSIDTYLLLSDNQGLLKSNLTTDGLHPDATGKRIIGETIAASLRQSYPNIFTQQ</sequence>
<dbReference type="InterPro" id="IPR036514">
    <property type="entry name" value="SGNH_hydro_sf"/>
</dbReference>
<dbReference type="GO" id="GO:0004622">
    <property type="term" value="F:phosphatidylcholine lysophospholipase activity"/>
    <property type="evidence" value="ECO:0007669"/>
    <property type="project" value="TreeGrafter"/>
</dbReference>
<proteinExistence type="predicted"/>
<dbReference type="RefSeq" id="WP_165874479.1">
    <property type="nucleotide sequence ID" value="NZ_SMAA01000009.1"/>
</dbReference>
<keyword evidence="4" id="KW-1185">Reference proteome</keyword>
<dbReference type="Pfam" id="PF13472">
    <property type="entry name" value="Lipase_GDSL_2"/>
    <property type="match status" value="1"/>
</dbReference>
<dbReference type="InterPro" id="IPR013830">
    <property type="entry name" value="SGNH_hydro"/>
</dbReference>
<organism evidence="3 4">
    <name type="scientific">Pectinatus cerevisiiphilus</name>
    <dbReference type="NCBI Taxonomy" id="86956"/>
    <lineage>
        <taxon>Bacteria</taxon>
        <taxon>Bacillati</taxon>
        <taxon>Bacillota</taxon>
        <taxon>Negativicutes</taxon>
        <taxon>Selenomonadales</taxon>
        <taxon>Selenomonadaceae</taxon>
        <taxon>Pectinatus</taxon>
    </lineage>
</organism>
<feature type="domain" description="SGNH hydrolase-type esterase" evidence="2">
    <location>
        <begin position="232"/>
        <end position="402"/>
    </location>
</feature>
<dbReference type="Proteomes" id="UP000295188">
    <property type="component" value="Unassembled WGS sequence"/>
</dbReference>
<evidence type="ECO:0000313" key="4">
    <source>
        <dbReference type="Proteomes" id="UP000295188"/>
    </source>
</evidence>
<dbReference type="PANTHER" id="PTHR30383:SF5">
    <property type="entry name" value="SGNH HYDROLASE-TYPE ESTERASE DOMAIN-CONTAINING PROTEIN"/>
    <property type="match status" value="1"/>
</dbReference>
<dbReference type="Gene3D" id="2.60.40.10">
    <property type="entry name" value="Immunoglobulins"/>
    <property type="match status" value="1"/>
</dbReference>
<feature type="signal peptide" evidence="1">
    <location>
        <begin position="1"/>
        <end position="23"/>
    </location>
</feature>
<dbReference type="InterPro" id="IPR051532">
    <property type="entry name" value="Ester_Hydrolysis_Enzymes"/>
</dbReference>
<dbReference type="Gene3D" id="3.40.50.1110">
    <property type="entry name" value="SGNH hydrolase"/>
    <property type="match status" value="1"/>
</dbReference>
<protein>
    <submittedName>
        <fullName evidence="3">Lysophospholipase L1-like esterase</fullName>
    </submittedName>
</protein>
<comment type="caution">
    <text evidence="3">The sequence shown here is derived from an EMBL/GenBank/DDBJ whole genome shotgun (WGS) entry which is preliminary data.</text>
</comment>
<evidence type="ECO:0000313" key="3">
    <source>
        <dbReference type="EMBL" id="TCS78697.1"/>
    </source>
</evidence>